<comment type="caution">
    <text evidence="6">The sequence shown here is derived from an EMBL/GenBank/DDBJ whole genome shotgun (WGS) entry which is preliminary data.</text>
</comment>
<dbReference type="PRINTS" id="PR00153">
    <property type="entry name" value="CSAPPISMRASE"/>
</dbReference>
<evidence type="ECO:0000313" key="6">
    <source>
        <dbReference type="EMBL" id="KAF0730649.1"/>
    </source>
</evidence>
<evidence type="ECO:0000256" key="1">
    <source>
        <dbReference type="ARBA" id="ARBA00000971"/>
    </source>
</evidence>
<evidence type="ECO:0000259" key="5">
    <source>
        <dbReference type="PROSITE" id="PS50072"/>
    </source>
</evidence>
<evidence type="ECO:0000313" key="7">
    <source>
        <dbReference type="Proteomes" id="UP000481153"/>
    </source>
</evidence>
<dbReference type="InterPro" id="IPR002130">
    <property type="entry name" value="Cyclophilin-type_PPIase_dom"/>
</dbReference>
<feature type="domain" description="PPIase cyclophilin-type" evidence="5">
    <location>
        <begin position="54"/>
        <end position="207"/>
    </location>
</feature>
<evidence type="ECO:0000256" key="3">
    <source>
        <dbReference type="ARBA" id="ARBA00023235"/>
    </source>
</evidence>
<sequence>MRRQVIGSIAPIRGGARGWGWYHLALKKMNAPKAASQAYDYAVPTPAAPRPQAFLSVQIGNTDPEKIVFEVASDIVPKTADNFLQLVSSGQYKNSPFHLVRKNQYVSGGDIANGNGTGGEAATGGRFEDENFALRYTEPGVVGMANAGVNTNGSQFFITMQPMPHLNGRNVAFGKVVEGMDVVKKIDSVYAVKGKPLTEVKVVDCGVL</sequence>
<dbReference type="AlphaFoldDB" id="A0A6G0WT33"/>
<dbReference type="GO" id="GO:0006457">
    <property type="term" value="P:protein folding"/>
    <property type="evidence" value="ECO:0007669"/>
    <property type="project" value="TreeGrafter"/>
</dbReference>
<dbReference type="InterPro" id="IPR029000">
    <property type="entry name" value="Cyclophilin-like_dom_sf"/>
</dbReference>
<protein>
    <recommendedName>
        <fullName evidence="4">Peptidyl-prolyl cis-trans isomerase</fullName>
        <shortName evidence="4">PPIase</shortName>
        <ecNumber evidence="4">5.2.1.8</ecNumber>
    </recommendedName>
</protein>
<keyword evidence="7" id="KW-1185">Reference proteome</keyword>
<name>A0A6G0WT33_9STRA</name>
<evidence type="ECO:0000256" key="2">
    <source>
        <dbReference type="ARBA" id="ARBA00023110"/>
    </source>
</evidence>
<dbReference type="EMBL" id="VJMJ01000153">
    <property type="protein sequence ID" value="KAF0730649.1"/>
    <property type="molecule type" value="Genomic_DNA"/>
</dbReference>
<reference evidence="6 7" key="1">
    <citation type="submission" date="2019-07" db="EMBL/GenBank/DDBJ databases">
        <title>Genomics analysis of Aphanomyces spp. identifies a new class of oomycete effector associated with host adaptation.</title>
        <authorList>
            <person name="Gaulin E."/>
        </authorList>
    </citation>
    <scope>NUCLEOTIDE SEQUENCE [LARGE SCALE GENOMIC DNA]</scope>
    <source>
        <strain evidence="6 7">ATCC 201684</strain>
    </source>
</reference>
<keyword evidence="3 4" id="KW-0413">Isomerase</keyword>
<dbReference type="GO" id="GO:0003755">
    <property type="term" value="F:peptidyl-prolyl cis-trans isomerase activity"/>
    <property type="evidence" value="ECO:0007669"/>
    <property type="project" value="UniProtKB-UniRule"/>
</dbReference>
<dbReference type="GO" id="GO:0016018">
    <property type="term" value="F:cyclosporin A binding"/>
    <property type="evidence" value="ECO:0007669"/>
    <property type="project" value="TreeGrafter"/>
</dbReference>
<gene>
    <name evidence="6" type="ORF">Ae201684_012068</name>
</gene>
<dbReference type="Pfam" id="PF00160">
    <property type="entry name" value="Pro_isomerase"/>
    <property type="match status" value="1"/>
</dbReference>
<dbReference type="FunFam" id="2.40.100.10:FF:000025">
    <property type="entry name" value="Peptidyl-prolyl cis-trans isomerase CYP19-2"/>
    <property type="match status" value="1"/>
</dbReference>
<comment type="catalytic activity">
    <reaction evidence="1 4">
        <text>[protein]-peptidylproline (omega=180) = [protein]-peptidylproline (omega=0)</text>
        <dbReference type="Rhea" id="RHEA:16237"/>
        <dbReference type="Rhea" id="RHEA-COMP:10747"/>
        <dbReference type="Rhea" id="RHEA-COMP:10748"/>
        <dbReference type="ChEBI" id="CHEBI:83833"/>
        <dbReference type="ChEBI" id="CHEBI:83834"/>
        <dbReference type="EC" id="5.2.1.8"/>
    </reaction>
</comment>
<organism evidence="6 7">
    <name type="scientific">Aphanomyces euteiches</name>
    <dbReference type="NCBI Taxonomy" id="100861"/>
    <lineage>
        <taxon>Eukaryota</taxon>
        <taxon>Sar</taxon>
        <taxon>Stramenopiles</taxon>
        <taxon>Oomycota</taxon>
        <taxon>Saprolegniomycetes</taxon>
        <taxon>Saprolegniales</taxon>
        <taxon>Verrucalvaceae</taxon>
        <taxon>Aphanomyces</taxon>
    </lineage>
</organism>
<proteinExistence type="inferred from homology"/>
<dbReference type="GO" id="GO:0005737">
    <property type="term" value="C:cytoplasm"/>
    <property type="evidence" value="ECO:0007669"/>
    <property type="project" value="TreeGrafter"/>
</dbReference>
<dbReference type="EC" id="5.2.1.8" evidence="4"/>
<dbReference type="Gene3D" id="2.40.100.10">
    <property type="entry name" value="Cyclophilin-like"/>
    <property type="match status" value="1"/>
</dbReference>
<evidence type="ECO:0000256" key="4">
    <source>
        <dbReference type="RuleBase" id="RU363019"/>
    </source>
</evidence>
<dbReference type="PROSITE" id="PS50072">
    <property type="entry name" value="CSA_PPIASE_2"/>
    <property type="match status" value="1"/>
</dbReference>
<dbReference type="VEuPathDB" id="FungiDB:AeMF1_013134"/>
<keyword evidence="2 4" id="KW-0697">Rotamase</keyword>
<dbReference type="Proteomes" id="UP000481153">
    <property type="component" value="Unassembled WGS sequence"/>
</dbReference>
<comment type="similarity">
    <text evidence="4">Belongs to the cyclophilin-type PPIase family.</text>
</comment>
<dbReference type="PANTHER" id="PTHR11071:SF561">
    <property type="entry name" value="PEPTIDYL-PROLYL CIS-TRANS ISOMERASE D-RELATED"/>
    <property type="match status" value="1"/>
</dbReference>
<dbReference type="PANTHER" id="PTHR11071">
    <property type="entry name" value="PEPTIDYL-PROLYL CIS-TRANS ISOMERASE"/>
    <property type="match status" value="1"/>
</dbReference>
<comment type="function">
    <text evidence="4">PPIases accelerate the folding of proteins. It catalyzes the cis-trans isomerization of proline imidic peptide bonds in oligopeptides.</text>
</comment>
<dbReference type="SUPFAM" id="SSF50891">
    <property type="entry name" value="Cyclophilin-like"/>
    <property type="match status" value="1"/>
</dbReference>
<accession>A0A6G0WT33</accession>